<keyword evidence="7 19" id="KW-0067">ATP-binding</keyword>
<dbReference type="GO" id="GO:0005524">
    <property type="term" value="F:ATP binding"/>
    <property type="evidence" value="ECO:0007669"/>
    <property type="project" value="UniProtKB-UniRule"/>
</dbReference>
<evidence type="ECO:0000256" key="9">
    <source>
        <dbReference type="ARBA" id="ARBA00022977"/>
    </source>
</evidence>
<feature type="domain" description="THUMP" evidence="20">
    <location>
        <begin position="67"/>
        <end position="172"/>
    </location>
</feature>
<evidence type="ECO:0000313" key="21">
    <source>
        <dbReference type="EMBL" id="NMO78823.1"/>
    </source>
</evidence>
<evidence type="ECO:0000256" key="16">
    <source>
        <dbReference type="ARBA" id="ARBA00075337"/>
    </source>
</evidence>
<dbReference type="SUPFAM" id="SSF143437">
    <property type="entry name" value="THUMP domain-like"/>
    <property type="match status" value="1"/>
</dbReference>
<keyword evidence="4 19" id="KW-0820">tRNA-binding</keyword>
<dbReference type="GO" id="GO:0140741">
    <property type="term" value="F:tRNA-uracil-4 sulfurtransferase activity"/>
    <property type="evidence" value="ECO:0007669"/>
    <property type="project" value="UniProtKB-EC"/>
</dbReference>
<accession>A0A7Y0KB16</accession>
<dbReference type="Proteomes" id="UP000588491">
    <property type="component" value="Unassembled WGS sequence"/>
</dbReference>
<organism evidence="21 22">
    <name type="scientific">Niallia alba</name>
    <dbReference type="NCBI Taxonomy" id="2729105"/>
    <lineage>
        <taxon>Bacteria</taxon>
        <taxon>Bacillati</taxon>
        <taxon>Bacillota</taxon>
        <taxon>Bacilli</taxon>
        <taxon>Bacillales</taxon>
        <taxon>Bacillaceae</taxon>
        <taxon>Niallia</taxon>
    </lineage>
</organism>
<dbReference type="Gene3D" id="3.30.2130.30">
    <property type="match status" value="1"/>
</dbReference>
<evidence type="ECO:0000256" key="8">
    <source>
        <dbReference type="ARBA" id="ARBA00022884"/>
    </source>
</evidence>
<dbReference type="FunFam" id="3.40.50.620:FF:000053">
    <property type="entry name" value="Probable tRNA sulfurtransferase"/>
    <property type="match status" value="1"/>
</dbReference>
<evidence type="ECO:0000256" key="6">
    <source>
        <dbReference type="ARBA" id="ARBA00022741"/>
    </source>
</evidence>
<evidence type="ECO:0000256" key="14">
    <source>
        <dbReference type="ARBA" id="ARBA00066827"/>
    </source>
</evidence>
<dbReference type="InterPro" id="IPR050102">
    <property type="entry name" value="tRNA_sulfurtransferase_ThiI"/>
</dbReference>
<evidence type="ECO:0000256" key="17">
    <source>
        <dbReference type="ARBA" id="ARBA00077849"/>
    </source>
</evidence>
<dbReference type="PROSITE" id="PS51165">
    <property type="entry name" value="THUMP"/>
    <property type="match status" value="1"/>
</dbReference>
<keyword evidence="3 19" id="KW-0963">Cytoplasm</keyword>
<dbReference type="Pfam" id="PF02926">
    <property type="entry name" value="THUMP"/>
    <property type="match status" value="1"/>
</dbReference>
<evidence type="ECO:0000259" key="20">
    <source>
        <dbReference type="PROSITE" id="PS51165"/>
    </source>
</evidence>
<dbReference type="GO" id="GO:0000049">
    <property type="term" value="F:tRNA binding"/>
    <property type="evidence" value="ECO:0007669"/>
    <property type="project" value="UniProtKB-UniRule"/>
</dbReference>
<keyword evidence="22" id="KW-1185">Reference proteome</keyword>
<dbReference type="GO" id="GO:0052837">
    <property type="term" value="P:thiazole biosynthetic process"/>
    <property type="evidence" value="ECO:0007669"/>
    <property type="project" value="TreeGrafter"/>
</dbReference>
<evidence type="ECO:0000256" key="1">
    <source>
        <dbReference type="ARBA" id="ARBA00004496"/>
    </source>
</evidence>
<dbReference type="InterPro" id="IPR014729">
    <property type="entry name" value="Rossmann-like_a/b/a_fold"/>
</dbReference>
<dbReference type="InterPro" id="IPR004114">
    <property type="entry name" value="THUMP_dom"/>
</dbReference>
<dbReference type="Gene3D" id="3.40.50.620">
    <property type="entry name" value="HUPs"/>
    <property type="match status" value="1"/>
</dbReference>
<feature type="binding site" evidence="19">
    <location>
        <begin position="190"/>
        <end position="191"/>
    </location>
    <ligand>
        <name>ATP</name>
        <dbReference type="ChEBI" id="CHEBI:30616"/>
    </ligand>
</feature>
<evidence type="ECO:0000256" key="3">
    <source>
        <dbReference type="ARBA" id="ARBA00022490"/>
    </source>
</evidence>
<feature type="binding site" evidence="19">
    <location>
        <begin position="215"/>
        <end position="216"/>
    </location>
    <ligand>
        <name>ATP</name>
        <dbReference type="ChEBI" id="CHEBI:30616"/>
    </ligand>
</feature>
<protein>
    <recommendedName>
        <fullName evidence="15 19">Probable tRNA sulfurtransferase</fullName>
        <ecNumber evidence="14 19">2.8.1.4</ecNumber>
    </recommendedName>
    <alternativeName>
        <fullName evidence="16 19">Sulfur carrier protein ThiS sulfurtransferase</fullName>
    </alternativeName>
    <alternativeName>
        <fullName evidence="17 19">Thiamine biosynthesis protein ThiI</fullName>
    </alternativeName>
    <alternativeName>
        <fullName evidence="18 19">tRNA 4-thiouridine synthase</fullName>
    </alternativeName>
</protein>
<evidence type="ECO:0000256" key="19">
    <source>
        <dbReference type="HAMAP-Rule" id="MF_00021"/>
    </source>
</evidence>
<dbReference type="GO" id="GO:0002937">
    <property type="term" value="P:tRNA 4-thiouridine biosynthesis"/>
    <property type="evidence" value="ECO:0007669"/>
    <property type="project" value="TreeGrafter"/>
</dbReference>
<evidence type="ECO:0000256" key="15">
    <source>
        <dbReference type="ARBA" id="ARBA00071867"/>
    </source>
</evidence>
<dbReference type="HAMAP" id="MF_00021">
    <property type="entry name" value="ThiI"/>
    <property type="match status" value="1"/>
</dbReference>
<evidence type="ECO:0000256" key="5">
    <source>
        <dbReference type="ARBA" id="ARBA00022679"/>
    </source>
</evidence>
<dbReference type="InterPro" id="IPR049961">
    <property type="entry name" value="ThiI_N"/>
</dbReference>
<feature type="binding site" evidence="19">
    <location>
        <position position="294"/>
    </location>
    <ligand>
        <name>ATP</name>
        <dbReference type="ChEBI" id="CHEBI:30616"/>
    </ligand>
</feature>
<evidence type="ECO:0000313" key="22">
    <source>
        <dbReference type="Proteomes" id="UP000588491"/>
    </source>
</evidence>
<dbReference type="CDD" id="cd01712">
    <property type="entry name" value="PPase_ThiI"/>
    <property type="match status" value="1"/>
</dbReference>
<dbReference type="AlphaFoldDB" id="A0A7Y0KB16"/>
<keyword evidence="9 19" id="KW-0784">Thiamine biosynthesis</keyword>
<evidence type="ECO:0000256" key="12">
    <source>
        <dbReference type="ARBA" id="ARBA00058382"/>
    </source>
</evidence>
<dbReference type="InterPro" id="IPR054173">
    <property type="entry name" value="ThiI_fer"/>
</dbReference>
<evidence type="ECO:0000256" key="11">
    <source>
        <dbReference type="ARBA" id="ARBA00052330"/>
    </source>
</evidence>
<dbReference type="Pfam" id="PF02568">
    <property type="entry name" value="ThiI"/>
    <property type="match status" value="1"/>
</dbReference>
<comment type="subcellular location">
    <subcellularLocation>
        <location evidence="1 19">Cytoplasm</location>
    </subcellularLocation>
</comment>
<comment type="similarity">
    <text evidence="13 19">Belongs to the ThiI family.</text>
</comment>
<comment type="function">
    <text evidence="12 19">Catalyzes the ATP-dependent transfer of a sulfur to tRNA to produce 4-thiouridine in position 8 of tRNAs, which functions as a near-UV photosensor. Also catalyzes the transfer of sulfur to the sulfur carrier protein ThiS, forming ThiS-thiocarboxylate. This is a step in the synthesis of thiazole, in the thiamine biosynthesis pathway. The sulfur is donated as persulfide by IscS.</text>
</comment>
<comment type="pathway">
    <text evidence="2 19">Cofactor biosynthesis; thiamine diphosphate biosynthesis.</text>
</comment>
<evidence type="ECO:0000256" key="2">
    <source>
        <dbReference type="ARBA" id="ARBA00004948"/>
    </source>
</evidence>
<dbReference type="PANTHER" id="PTHR43209">
    <property type="entry name" value="TRNA SULFURTRANSFERASE"/>
    <property type="match status" value="1"/>
</dbReference>
<evidence type="ECO:0000256" key="4">
    <source>
        <dbReference type="ARBA" id="ARBA00022555"/>
    </source>
</evidence>
<dbReference type="InterPro" id="IPR003720">
    <property type="entry name" value="tRNA_STrfase"/>
</dbReference>
<evidence type="ECO:0000256" key="13">
    <source>
        <dbReference type="ARBA" id="ARBA00061472"/>
    </source>
</evidence>
<dbReference type="GO" id="GO:0005829">
    <property type="term" value="C:cytosol"/>
    <property type="evidence" value="ECO:0007669"/>
    <property type="project" value="TreeGrafter"/>
</dbReference>
<dbReference type="PANTHER" id="PTHR43209:SF1">
    <property type="entry name" value="TRNA SULFURTRANSFERASE"/>
    <property type="match status" value="1"/>
</dbReference>
<dbReference type="EMBL" id="JABBPK010000001">
    <property type="protein sequence ID" value="NMO78823.1"/>
    <property type="molecule type" value="Genomic_DNA"/>
</dbReference>
<keyword evidence="8 19" id="KW-0694">RNA-binding</keyword>
<dbReference type="SUPFAM" id="SSF52402">
    <property type="entry name" value="Adenine nucleotide alpha hydrolases-like"/>
    <property type="match status" value="1"/>
</dbReference>
<dbReference type="UniPathway" id="UPA00060"/>
<dbReference type="SMART" id="SM00981">
    <property type="entry name" value="THUMP"/>
    <property type="match status" value="1"/>
</dbReference>
<evidence type="ECO:0000256" key="18">
    <source>
        <dbReference type="ARBA" id="ARBA00080570"/>
    </source>
</evidence>
<keyword evidence="6 19" id="KW-0547">Nucleotide-binding</keyword>
<dbReference type="InterPro" id="IPR020536">
    <property type="entry name" value="ThiI_AANH"/>
</dbReference>
<proteinExistence type="inferred from homology"/>
<dbReference type="EC" id="2.8.1.4" evidence="14 19"/>
<dbReference type="InterPro" id="IPR049962">
    <property type="entry name" value="THUMP_ThiI"/>
</dbReference>
<feature type="binding site" evidence="19">
    <location>
        <position position="272"/>
    </location>
    <ligand>
        <name>ATP</name>
        <dbReference type="ChEBI" id="CHEBI:30616"/>
    </ligand>
</feature>
<comment type="catalytic activity">
    <reaction evidence="11 19">
        <text>[ThiS sulfur-carrier protein]-C-terminal Gly-Gly-AMP + S-sulfanyl-L-cysteinyl-[cysteine desulfurase] + AH2 = [ThiS sulfur-carrier protein]-C-terminal-Gly-aminoethanethioate + L-cysteinyl-[cysteine desulfurase] + A + AMP + 2 H(+)</text>
        <dbReference type="Rhea" id="RHEA:43340"/>
        <dbReference type="Rhea" id="RHEA-COMP:12157"/>
        <dbReference type="Rhea" id="RHEA-COMP:12158"/>
        <dbReference type="Rhea" id="RHEA-COMP:12910"/>
        <dbReference type="Rhea" id="RHEA-COMP:19908"/>
        <dbReference type="ChEBI" id="CHEBI:13193"/>
        <dbReference type="ChEBI" id="CHEBI:15378"/>
        <dbReference type="ChEBI" id="CHEBI:17499"/>
        <dbReference type="ChEBI" id="CHEBI:29950"/>
        <dbReference type="ChEBI" id="CHEBI:61963"/>
        <dbReference type="ChEBI" id="CHEBI:90618"/>
        <dbReference type="ChEBI" id="CHEBI:232372"/>
        <dbReference type="ChEBI" id="CHEBI:456215"/>
    </reaction>
</comment>
<name>A0A7Y0KB16_9BACI</name>
<dbReference type="GO" id="GO:0009229">
    <property type="term" value="P:thiamine diphosphate biosynthetic process"/>
    <property type="evidence" value="ECO:0007669"/>
    <property type="project" value="UniProtKB-UniRule"/>
</dbReference>
<keyword evidence="5 19" id="KW-0808">Transferase</keyword>
<dbReference type="Pfam" id="PF22025">
    <property type="entry name" value="ThiI_fer"/>
    <property type="match status" value="1"/>
</dbReference>
<evidence type="ECO:0000256" key="7">
    <source>
        <dbReference type="ARBA" id="ARBA00022840"/>
    </source>
</evidence>
<dbReference type="CDD" id="cd11716">
    <property type="entry name" value="THUMP_ThiI"/>
    <property type="match status" value="1"/>
</dbReference>
<comment type="caution">
    <text evidence="21">The sequence shown here is derived from an EMBL/GenBank/DDBJ whole genome shotgun (WGS) entry which is preliminary data.</text>
</comment>
<gene>
    <name evidence="19 21" type="primary">thiI</name>
    <name evidence="21" type="ORF">HHU08_17725</name>
</gene>
<feature type="binding site" evidence="19">
    <location>
        <position position="303"/>
    </location>
    <ligand>
        <name>ATP</name>
        <dbReference type="ChEBI" id="CHEBI:30616"/>
    </ligand>
</feature>
<dbReference type="GO" id="GO:0009228">
    <property type="term" value="P:thiamine biosynthetic process"/>
    <property type="evidence" value="ECO:0007669"/>
    <property type="project" value="UniProtKB-KW"/>
</dbReference>
<dbReference type="GO" id="GO:0004810">
    <property type="term" value="F:CCA tRNA nucleotidyltransferase activity"/>
    <property type="evidence" value="ECO:0007669"/>
    <property type="project" value="InterPro"/>
</dbReference>
<reference evidence="21 22" key="1">
    <citation type="submission" date="2020-04" db="EMBL/GenBank/DDBJ databases">
        <title>Bacillus sp. UniB3 isolated from commercial digestive syrup.</title>
        <authorList>
            <person name="Thorat V."/>
            <person name="Kirdat K."/>
            <person name="Tiwarekar B."/>
            <person name="Yadav A."/>
        </authorList>
    </citation>
    <scope>NUCLEOTIDE SEQUENCE [LARGE SCALE GENOMIC DNA]</scope>
    <source>
        <strain evidence="21 22">UniB3</strain>
    </source>
</reference>
<comment type="catalytic activity">
    <reaction evidence="10 19">
        <text>[ThiI sulfur-carrier protein]-S-sulfanyl-L-cysteine + a uridine in tRNA + 2 reduced [2Fe-2S]-[ferredoxin] + ATP + H(+) = [ThiI sulfur-carrier protein]-L-cysteine + a 4-thiouridine in tRNA + 2 oxidized [2Fe-2S]-[ferredoxin] + AMP + diphosphate</text>
        <dbReference type="Rhea" id="RHEA:24176"/>
        <dbReference type="Rhea" id="RHEA-COMP:10000"/>
        <dbReference type="Rhea" id="RHEA-COMP:10001"/>
        <dbReference type="Rhea" id="RHEA-COMP:13337"/>
        <dbReference type="Rhea" id="RHEA-COMP:13338"/>
        <dbReference type="Rhea" id="RHEA-COMP:13339"/>
        <dbReference type="Rhea" id="RHEA-COMP:13340"/>
        <dbReference type="ChEBI" id="CHEBI:15378"/>
        <dbReference type="ChEBI" id="CHEBI:29950"/>
        <dbReference type="ChEBI" id="CHEBI:30616"/>
        <dbReference type="ChEBI" id="CHEBI:33019"/>
        <dbReference type="ChEBI" id="CHEBI:33737"/>
        <dbReference type="ChEBI" id="CHEBI:33738"/>
        <dbReference type="ChEBI" id="CHEBI:61963"/>
        <dbReference type="ChEBI" id="CHEBI:65315"/>
        <dbReference type="ChEBI" id="CHEBI:136798"/>
        <dbReference type="ChEBI" id="CHEBI:456215"/>
        <dbReference type="EC" id="2.8.1.4"/>
    </reaction>
</comment>
<sequence>MVERCNEVKYDRILIRYGELSTKGRNRKQFVDKLKQTIVKSLDGFPNVAIEAKRERMYVLLNGESAEEISKVLKSIFGIQSFSPAIKLERDIEIIKAAALDIVASLYNDGCTFKISARRADKEFELDTNDINQAIGGHLLKNIPGLKVDVKNPDINVQIEVRQEAIYLSCENIAGAGGLPSGTSGKAMLMLSGGLDSPVAGYLSMKRGLEVEGVHFFSPPFTSERAKQKVIDISEKLAHFNGHFVLHIVPFTTIQQLIHKQIPENYTMTATRRMMLRITDEIRRRQEALAIITGESLGQVASQTLESMYAINDVTNTPILRPLITSDKTEIIEWAKKIDTHDISIRPYEDCCTVFVPSSPKTKPKKEKVQYYESFTDFEPLIEEAVNKVETIILKREEKKINTETDSLF</sequence>
<dbReference type="NCBIfam" id="TIGR00342">
    <property type="entry name" value="tRNA uracil 4-sulfurtransferase ThiI"/>
    <property type="match status" value="1"/>
</dbReference>
<evidence type="ECO:0000256" key="10">
    <source>
        <dbReference type="ARBA" id="ARBA00050570"/>
    </source>
</evidence>